<reference evidence="2" key="1">
    <citation type="journal article" date="2021" name="Proc. Natl. Acad. Sci. U.S.A.">
        <title>A Catalog of Tens of Thousands of Viruses from Human Metagenomes Reveals Hidden Associations with Chronic Diseases.</title>
        <authorList>
            <person name="Tisza M.J."/>
            <person name="Buck C.B."/>
        </authorList>
    </citation>
    <scope>NUCLEOTIDE SEQUENCE</scope>
    <source>
        <strain evidence="2">CtnMR5</strain>
    </source>
</reference>
<proteinExistence type="predicted"/>
<evidence type="ECO:0000313" key="2">
    <source>
        <dbReference type="EMBL" id="DAF90875.1"/>
    </source>
</evidence>
<protein>
    <submittedName>
        <fullName evidence="2">Uncharacterized protein</fullName>
    </submittedName>
</protein>
<evidence type="ECO:0000256" key="1">
    <source>
        <dbReference type="SAM" id="MobiDB-lite"/>
    </source>
</evidence>
<feature type="compositionally biased region" description="Basic and acidic residues" evidence="1">
    <location>
        <begin position="119"/>
        <end position="134"/>
    </location>
</feature>
<organism evidence="2">
    <name type="scientific">Siphoviridae sp. ctnMR5</name>
    <dbReference type="NCBI Taxonomy" id="2825658"/>
    <lineage>
        <taxon>Viruses</taxon>
        <taxon>Duplodnaviria</taxon>
        <taxon>Heunggongvirae</taxon>
        <taxon>Uroviricota</taxon>
        <taxon>Caudoviricetes</taxon>
    </lineage>
</organism>
<dbReference type="EMBL" id="BK016039">
    <property type="protein sequence ID" value="DAF90875.1"/>
    <property type="molecule type" value="Genomic_DNA"/>
</dbReference>
<feature type="compositionally biased region" description="Basic residues" evidence="1">
    <location>
        <begin position="106"/>
        <end position="118"/>
    </location>
</feature>
<feature type="region of interest" description="Disordered" evidence="1">
    <location>
        <begin position="106"/>
        <end position="134"/>
    </location>
</feature>
<name>A0A8S5U8U2_9CAUD</name>
<sequence>MKRTIEQAKKYAKIEAPNGYKFHINRFLYGCSRGDEFPAFIKEIKQDDNFIYYKLVYFFRYYNGSAAVYVEKYSRKKNGGEWQVVNNNPEYSEKIVEQLPERINKKSLPKSKKERFRRSRECGKHKQNRAERCG</sequence>
<accession>A0A8S5U8U2</accession>